<feature type="compositionally biased region" description="Polar residues" evidence="1">
    <location>
        <begin position="33"/>
        <end position="43"/>
    </location>
</feature>
<dbReference type="STRING" id="349521.HCH_02592"/>
<proteinExistence type="predicted"/>
<evidence type="ECO:0000256" key="1">
    <source>
        <dbReference type="SAM" id="MobiDB-lite"/>
    </source>
</evidence>
<evidence type="ECO:0008006" key="4">
    <source>
        <dbReference type="Google" id="ProtNLM"/>
    </source>
</evidence>
<dbReference type="Pfam" id="PF13385">
    <property type="entry name" value="Laminin_G_3"/>
    <property type="match status" value="1"/>
</dbReference>
<organism evidence="2 3">
    <name type="scientific">Hahella chejuensis (strain KCTC 2396)</name>
    <dbReference type="NCBI Taxonomy" id="349521"/>
    <lineage>
        <taxon>Bacteria</taxon>
        <taxon>Pseudomonadati</taxon>
        <taxon>Pseudomonadota</taxon>
        <taxon>Gammaproteobacteria</taxon>
        <taxon>Oceanospirillales</taxon>
        <taxon>Hahellaceae</taxon>
        <taxon>Hahella</taxon>
    </lineage>
</organism>
<name>Q2SIZ0_HAHCH</name>
<gene>
    <name evidence="2" type="ordered locus">HCH_02592</name>
</gene>
<dbReference type="eggNOG" id="COG2755">
    <property type="taxonomic scope" value="Bacteria"/>
</dbReference>
<dbReference type="InterPro" id="IPR013320">
    <property type="entry name" value="ConA-like_dom_sf"/>
</dbReference>
<dbReference type="Proteomes" id="UP000000238">
    <property type="component" value="Chromosome"/>
</dbReference>
<dbReference type="SUPFAM" id="SSF49899">
    <property type="entry name" value="Concanavalin A-like lectins/glucanases"/>
    <property type="match status" value="1"/>
</dbReference>
<dbReference type="OrthoDB" id="5748965at2"/>
<dbReference type="Gene3D" id="2.60.120.200">
    <property type="match status" value="1"/>
</dbReference>
<protein>
    <recommendedName>
        <fullName evidence="4">ATPase</fullName>
    </recommendedName>
</protein>
<reference evidence="2 3" key="1">
    <citation type="journal article" date="2005" name="Nucleic Acids Res.">
        <title>Genomic blueprint of Hahella chejuensis, a marine microbe producing an algicidal agent.</title>
        <authorList>
            <person name="Jeong H."/>
            <person name="Yim J.H."/>
            <person name="Lee C."/>
            <person name="Choi S.-H."/>
            <person name="Park Y.K."/>
            <person name="Yoon S.H."/>
            <person name="Hur C.-G."/>
            <person name="Kang H.-Y."/>
            <person name="Kim D."/>
            <person name="Lee H.H."/>
            <person name="Park K.H."/>
            <person name="Park S.-H."/>
            <person name="Park H.-S."/>
            <person name="Lee H.K."/>
            <person name="Oh T.K."/>
            <person name="Kim J.F."/>
        </authorList>
    </citation>
    <scope>NUCLEOTIDE SEQUENCE [LARGE SCALE GENOMIC DNA]</scope>
    <source>
        <strain evidence="2 3">KCTC 2396</strain>
    </source>
</reference>
<dbReference type="HOGENOM" id="CLU_343468_0_0_6"/>
<dbReference type="EMBL" id="CP000155">
    <property type="protein sequence ID" value="ABC29384.1"/>
    <property type="molecule type" value="Genomic_DNA"/>
</dbReference>
<evidence type="ECO:0000313" key="3">
    <source>
        <dbReference type="Proteomes" id="UP000000238"/>
    </source>
</evidence>
<dbReference type="RefSeq" id="WP_011396453.1">
    <property type="nucleotide sequence ID" value="NC_007645.1"/>
</dbReference>
<evidence type="ECO:0000313" key="2">
    <source>
        <dbReference type="EMBL" id="ABC29384.1"/>
    </source>
</evidence>
<feature type="region of interest" description="Disordered" evidence="1">
    <location>
        <begin position="33"/>
        <end position="54"/>
    </location>
</feature>
<keyword evidence="3" id="KW-1185">Reference proteome</keyword>
<accession>Q2SIZ0</accession>
<dbReference type="KEGG" id="hch:HCH_02592"/>
<sequence>MSSIQQQIIRAVAIAIAAVSILLSGCGGNSGASNENLPNTNRPGQGGNYSGPAPATDDVQQFKLGLWDKLSPTNRCGGCHTSGGQTPMFVHKDDINIAYSEANKVVNLSDPSQSRMVSKVLEGHNCWESSVQICGELITKYISDWAGGASGDTKKIDLIAPADKDPGETKNFPSDSALFSSTLYPLLTANCAGCHRESAAIPQSPYFAAAEVDSAYAAAKSKIDLGTPANSRFVVRLRDEFHNCWSGSCANDAAQMLEAVNALSSAIDPDQIDPQLVASKALNLTDGLAANSGGRYEQNVIALYEFKTGEGVTAYDTSGIEPALNLTLSNDVEWVGGWGIKLNGGKAQGATSNSKKLHDLIKATGEYTIEAWVAPGNVTQEGPARIISYSAGVNARNFTLGQVLYSYSFLNRTSETDQNGEPALVTDNNDEDLQATLQHVVATYSPANGRRIYVNGEFTDDEDMTTSGNLNDWDDTFAFVLGNEASNNRPWQGTIRMVAVHNRALTQDQISQNFDAGVGQKFYLLFGTSHLIDVPQSYVVFEVSQFDSYSYLFNAPFFISLDPDVEPSNIPVKGMRLGMNGREVTVGQAYKNMDISLNETSYTPDNGQVMSDRGTIIALEKGPEEDEFFLTFELLGSNSHVFLEAEPTPPGAPADGDPVPEIGLRNFDEINATMSAITGVSTSNPGVRSTFETVKQQLPTVENINTFLASHQMGVTQLAIQYCDALVENSTLRSAFFPGFDFNASASSAFSGAGRDLVIDPLLDKGMGVNLASQPDGADVRAELNQLIDKLVACGGGCSADRTETVVKASCAAVLGSATMLVQ</sequence>
<dbReference type="AlphaFoldDB" id="Q2SIZ0"/>